<reference evidence="1 2" key="1">
    <citation type="journal article" date="2014" name="Genome Biol. Evol.">
        <title>The secreted proteins of Achlya hypogyna and Thraustotheca clavata identify the ancestral oomycete secretome and reveal gene acquisitions by horizontal gene transfer.</title>
        <authorList>
            <person name="Misner I."/>
            <person name="Blouin N."/>
            <person name="Leonard G."/>
            <person name="Richards T.A."/>
            <person name="Lane C.E."/>
        </authorList>
    </citation>
    <scope>NUCLEOTIDE SEQUENCE [LARGE SCALE GENOMIC DNA]</scope>
    <source>
        <strain evidence="1 2">ATCC 48635</strain>
    </source>
</reference>
<dbReference type="SUPFAM" id="SSF52777">
    <property type="entry name" value="CoA-dependent acyltransferases"/>
    <property type="match status" value="2"/>
</dbReference>
<accession>A0A1V9YMB4</accession>
<sequence>MERTLNTTEAMLKRSHTMGIDTPLIGQVELAVAAPFAVDAFVAALQRSVTRLVYSTPALQEILSTDGQAIVGATDAQLDAVAVVRIDMPDVLAHLLTIKFDLFTQVAIRVVVTVVESTTVVVSLVMGHVFTDGDSLFTVLHAILADAGIHDTGAPIVRVPWTARPQAYDIPSDVSTVHEVVGFIVFLFVLMKRKLFGMWKPLIAPPVAIAAALATTPEAFPHYTHVADVPAATLASLRAGCKARGITLTTLLTTAAMAAAASTFKASRVAAQTMINMRWHGVHGAGLGGYATDSDTAMCITTEPSTLSYPAAVWAQAIATQWFVEPAAIQRAIGRCFFVRHLNIRDLPAADMYTGECLTASIITSNLGAPRHFTASYFHDTMALRKSRFCYGTFVPFFGFSTYHDVHVTLTCRTSMLPQADAARWMATFMSLLQDLAEADSLNDFTALAHKSI</sequence>
<dbReference type="AlphaFoldDB" id="A0A1V9YMB4"/>
<dbReference type="Gene3D" id="3.30.559.30">
    <property type="entry name" value="Nonribosomal peptide synthetase, condensation domain"/>
    <property type="match status" value="1"/>
</dbReference>
<evidence type="ECO:0008006" key="3">
    <source>
        <dbReference type="Google" id="ProtNLM"/>
    </source>
</evidence>
<dbReference type="Proteomes" id="UP000243579">
    <property type="component" value="Unassembled WGS sequence"/>
</dbReference>
<organism evidence="1 2">
    <name type="scientific">Achlya hypogyna</name>
    <name type="common">Oomycete</name>
    <name type="synonym">Protoachlya hypogyna</name>
    <dbReference type="NCBI Taxonomy" id="1202772"/>
    <lineage>
        <taxon>Eukaryota</taxon>
        <taxon>Sar</taxon>
        <taxon>Stramenopiles</taxon>
        <taxon>Oomycota</taxon>
        <taxon>Saprolegniomycetes</taxon>
        <taxon>Saprolegniales</taxon>
        <taxon>Achlyaceae</taxon>
        <taxon>Achlya</taxon>
    </lineage>
</organism>
<evidence type="ECO:0000313" key="1">
    <source>
        <dbReference type="EMBL" id="OQR86859.1"/>
    </source>
</evidence>
<dbReference type="EMBL" id="JNBR01001477">
    <property type="protein sequence ID" value="OQR86859.1"/>
    <property type="molecule type" value="Genomic_DNA"/>
</dbReference>
<comment type="caution">
    <text evidence="1">The sequence shown here is derived from an EMBL/GenBank/DDBJ whole genome shotgun (WGS) entry which is preliminary data.</text>
</comment>
<evidence type="ECO:0000313" key="2">
    <source>
        <dbReference type="Proteomes" id="UP000243579"/>
    </source>
</evidence>
<keyword evidence="2" id="KW-1185">Reference proteome</keyword>
<proteinExistence type="predicted"/>
<gene>
    <name evidence="1" type="ORF">ACHHYP_09819</name>
</gene>
<dbReference type="OrthoDB" id="10519458at2759"/>
<protein>
    <recommendedName>
        <fullName evidence="3">Condensation domain-containing protein</fullName>
    </recommendedName>
</protein>
<name>A0A1V9YMB4_ACHHY</name>